<dbReference type="PANTHER" id="PTHR23404">
    <property type="entry name" value="MOLYBDOPTERIN SYNTHASE RELATED"/>
    <property type="match status" value="1"/>
</dbReference>
<reference evidence="2" key="2">
    <citation type="submission" date="2020-04" db="EMBL/GenBank/DDBJ databases">
        <authorList>
            <consortium name="NCBI Genome Project"/>
        </authorList>
    </citation>
    <scope>NUCLEOTIDE SEQUENCE</scope>
    <source>
        <strain evidence="2">CBS 342.82</strain>
    </source>
</reference>
<reference evidence="2" key="3">
    <citation type="submission" date="2025-08" db="UniProtKB">
        <authorList>
            <consortium name="RefSeq"/>
        </authorList>
    </citation>
    <scope>IDENTIFICATION</scope>
    <source>
        <strain evidence="2">CBS 342.82</strain>
    </source>
</reference>
<dbReference type="CDD" id="cd00756">
    <property type="entry name" value="MoaE"/>
    <property type="match status" value="1"/>
</dbReference>
<protein>
    <submittedName>
        <fullName evidence="2">Molybdopterin biosynthesis MoaE</fullName>
    </submittedName>
</protein>
<sequence>MSAVHEQQRRFSGERSLVDAAANIHVALTYEPLDAASHMARVRSPKAGAVVLFAELARPSPRPVTHLVYAAYPPLALRTLLTIAQEISRSYAPDLIGLAIVHRLGRVEIGEESILVAVATPHRGAAWRAAEECLEKVKRRAEIWKEEWVVGTGNNDDGLTTEDGKGIWRANDKVIVVGSGEVVGDVKGKEGPK</sequence>
<name>A0A6J3M7M8_9PEZI</name>
<dbReference type="Gene3D" id="3.90.1170.40">
    <property type="entry name" value="Molybdopterin biosynthesis MoaE subunit"/>
    <property type="match status" value="1"/>
</dbReference>
<proteinExistence type="predicted"/>
<dbReference type="InterPro" id="IPR036563">
    <property type="entry name" value="MoaE_sf"/>
</dbReference>
<accession>A0A6J3M7M8</accession>
<dbReference type="GO" id="GO:0006777">
    <property type="term" value="P:Mo-molybdopterin cofactor biosynthetic process"/>
    <property type="evidence" value="ECO:0007669"/>
    <property type="project" value="InterPro"/>
</dbReference>
<dbReference type="AlphaFoldDB" id="A0A6J3M7M8"/>
<dbReference type="OrthoDB" id="5531344at2759"/>
<reference evidence="2" key="1">
    <citation type="submission" date="2020-01" db="EMBL/GenBank/DDBJ databases">
        <authorList>
            <consortium name="DOE Joint Genome Institute"/>
            <person name="Haridas S."/>
            <person name="Albert R."/>
            <person name="Binder M."/>
            <person name="Bloem J."/>
            <person name="Labutti K."/>
            <person name="Salamov A."/>
            <person name="Andreopoulos B."/>
            <person name="Baker S.E."/>
            <person name="Barry K."/>
            <person name="Bills G."/>
            <person name="Bluhm B.H."/>
            <person name="Cannon C."/>
            <person name="Castanera R."/>
            <person name="Culley D.E."/>
            <person name="Daum C."/>
            <person name="Ezra D."/>
            <person name="Gonzalez J.B."/>
            <person name="Henrissat B."/>
            <person name="Kuo A."/>
            <person name="Liang C."/>
            <person name="Lipzen A."/>
            <person name="Lutzoni F."/>
            <person name="Magnuson J."/>
            <person name="Mondo S."/>
            <person name="Nolan M."/>
            <person name="Ohm R."/>
            <person name="Pangilinan J."/>
            <person name="Park H.-J."/>
            <person name="Ramirez L."/>
            <person name="Alfaro M."/>
            <person name="Sun H."/>
            <person name="Tritt A."/>
            <person name="Yoshinaga Y."/>
            <person name="Zwiers L.-H."/>
            <person name="Turgeon B.G."/>
            <person name="Goodwin S.B."/>
            <person name="Spatafora J.W."/>
            <person name="Crous P.W."/>
            <person name="Grigoriev I.V."/>
        </authorList>
    </citation>
    <scope>NUCLEOTIDE SEQUENCE</scope>
    <source>
        <strain evidence="2">CBS 342.82</strain>
    </source>
</reference>
<dbReference type="RefSeq" id="XP_033461097.1">
    <property type="nucleotide sequence ID" value="XM_033601117.1"/>
</dbReference>
<evidence type="ECO:0000313" key="1">
    <source>
        <dbReference type="Proteomes" id="UP000504637"/>
    </source>
</evidence>
<gene>
    <name evidence="2" type="ORF">K489DRAFT_315874</name>
</gene>
<dbReference type="Proteomes" id="UP000504637">
    <property type="component" value="Unplaced"/>
</dbReference>
<organism evidence="2">
    <name type="scientific">Dissoconium aciculare CBS 342.82</name>
    <dbReference type="NCBI Taxonomy" id="1314786"/>
    <lineage>
        <taxon>Eukaryota</taxon>
        <taxon>Fungi</taxon>
        <taxon>Dikarya</taxon>
        <taxon>Ascomycota</taxon>
        <taxon>Pezizomycotina</taxon>
        <taxon>Dothideomycetes</taxon>
        <taxon>Dothideomycetidae</taxon>
        <taxon>Mycosphaerellales</taxon>
        <taxon>Dissoconiaceae</taxon>
        <taxon>Dissoconium</taxon>
    </lineage>
</organism>
<evidence type="ECO:0000313" key="2">
    <source>
        <dbReference type="RefSeq" id="XP_033461097.1"/>
    </source>
</evidence>
<keyword evidence="1" id="KW-1185">Reference proteome</keyword>
<dbReference type="InterPro" id="IPR003448">
    <property type="entry name" value="Mopterin_biosynth_MoaE"/>
</dbReference>
<dbReference type="GeneID" id="54358917"/>
<dbReference type="SUPFAM" id="SSF54690">
    <property type="entry name" value="Molybdopterin synthase subunit MoaE"/>
    <property type="match status" value="1"/>
</dbReference>
<dbReference type="Pfam" id="PF02391">
    <property type="entry name" value="MoaE"/>
    <property type="match status" value="1"/>
</dbReference>